<evidence type="ECO:0000259" key="5">
    <source>
        <dbReference type="PROSITE" id="PS50994"/>
    </source>
</evidence>
<dbReference type="InterPro" id="IPR001878">
    <property type="entry name" value="Znf_CCHC"/>
</dbReference>
<dbReference type="GO" id="GO:0008233">
    <property type="term" value="F:peptidase activity"/>
    <property type="evidence" value="ECO:0007669"/>
    <property type="project" value="UniProtKB-KW"/>
</dbReference>
<organism evidence="6 7">
    <name type="scientific">Hibiscus trionum</name>
    <name type="common">Flower of an hour</name>
    <dbReference type="NCBI Taxonomy" id="183268"/>
    <lineage>
        <taxon>Eukaryota</taxon>
        <taxon>Viridiplantae</taxon>
        <taxon>Streptophyta</taxon>
        <taxon>Embryophyta</taxon>
        <taxon>Tracheophyta</taxon>
        <taxon>Spermatophyta</taxon>
        <taxon>Magnoliopsida</taxon>
        <taxon>eudicotyledons</taxon>
        <taxon>Gunneridae</taxon>
        <taxon>Pentapetalae</taxon>
        <taxon>rosids</taxon>
        <taxon>malvids</taxon>
        <taxon>Malvales</taxon>
        <taxon>Malvaceae</taxon>
        <taxon>Malvoideae</taxon>
        <taxon>Hibiscus</taxon>
    </lineage>
</organism>
<dbReference type="PROSITE" id="PS50994">
    <property type="entry name" value="INTEGRASE"/>
    <property type="match status" value="1"/>
</dbReference>
<name>A0A9W7GVE1_HIBTR</name>
<proteinExistence type="predicted"/>
<gene>
    <name evidence="6" type="ORF">HRI_000133800</name>
</gene>
<comment type="caution">
    <text evidence="6">The sequence shown here is derived from an EMBL/GenBank/DDBJ whole genome shotgun (WGS) entry which is preliminary data.</text>
</comment>
<evidence type="ECO:0000313" key="7">
    <source>
        <dbReference type="Proteomes" id="UP001165190"/>
    </source>
</evidence>
<dbReference type="GO" id="GO:0015074">
    <property type="term" value="P:DNA integration"/>
    <property type="evidence" value="ECO:0007669"/>
    <property type="project" value="InterPro"/>
</dbReference>
<evidence type="ECO:0008006" key="8">
    <source>
        <dbReference type="Google" id="ProtNLM"/>
    </source>
</evidence>
<dbReference type="OrthoDB" id="989164at2759"/>
<keyword evidence="1" id="KW-0378">Hydrolase</keyword>
<dbReference type="GO" id="GO:0006508">
    <property type="term" value="P:proteolysis"/>
    <property type="evidence" value="ECO:0007669"/>
    <property type="project" value="UniProtKB-KW"/>
</dbReference>
<evidence type="ECO:0000256" key="3">
    <source>
        <dbReference type="SAM" id="MobiDB-lite"/>
    </source>
</evidence>
<dbReference type="Pfam" id="PF13976">
    <property type="entry name" value="gag_pre-integrs"/>
    <property type="match status" value="1"/>
</dbReference>
<reference evidence="6" key="1">
    <citation type="submission" date="2023-05" db="EMBL/GenBank/DDBJ databases">
        <title>Genome and transcriptome analyses reveal genes involved in the formation of fine ridges on petal epidermal cells in Hibiscus trionum.</title>
        <authorList>
            <person name="Koshimizu S."/>
            <person name="Masuda S."/>
            <person name="Ishii T."/>
            <person name="Shirasu K."/>
            <person name="Hoshino A."/>
            <person name="Arita M."/>
        </authorList>
    </citation>
    <scope>NUCLEOTIDE SEQUENCE</scope>
    <source>
        <strain evidence="6">Hamamatsu line</strain>
    </source>
</reference>
<dbReference type="InterPro" id="IPR039537">
    <property type="entry name" value="Retrotran_Ty1/copia-like"/>
</dbReference>
<dbReference type="Pfam" id="PF00098">
    <property type="entry name" value="zf-CCHC"/>
    <property type="match status" value="1"/>
</dbReference>
<dbReference type="PROSITE" id="PS50158">
    <property type="entry name" value="ZF_CCHC"/>
    <property type="match status" value="1"/>
</dbReference>
<feature type="region of interest" description="Disordered" evidence="3">
    <location>
        <begin position="189"/>
        <end position="218"/>
    </location>
</feature>
<dbReference type="GO" id="GO:0008270">
    <property type="term" value="F:zinc ion binding"/>
    <property type="evidence" value="ECO:0007669"/>
    <property type="project" value="UniProtKB-KW"/>
</dbReference>
<dbReference type="Pfam" id="PF14223">
    <property type="entry name" value="Retrotran_gag_2"/>
    <property type="match status" value="1"/>
</dbReference>
<feature type="domain" description="Integrase catalytic" evidence="5">
    <location>
        <begin position="456"/>
        <end position="557"/>
    </location>
</feature>
<sequence>MLNGTNFKEWKRHVLIVLGCMDIDLALRQEQPAPLTADSTPDAKRDFERWDRSNCMNLMIMKHSIPEAFRGTESEEITQAKSFLDDLEQRFAKNDKVEMTSLLNSFMSMKYKGQGNIREYIMEMFHIASKLKALKIELSEDLLILMVLVLLPAQFSQFKISYNCQKEKWTLNELISHCVQEEDRLKRDKTESANLASASKDKGKKRIYQNEAAKGPAQKKQERVPINCYFCEKPGHLKKDCTKYHAWRAKKGMNLTLVCSEVNLASVPRNTWWLDSGATTHISVSMQGCLSYRKPSDGERNIFVGDGKSVEVEAIGHFRLLLGTGFYLDLKDTFVVPSFRRNLVSVSLLDKFGYSYSFGNNQFTLSLNSSIVGTGYLNAYDNLYLLDTVASYNETLHVESRGTKRKLNKENSASLWHKRLGHISKGRIERLISNGILESLDFSDFNVCVDCIKGKQTKTKRLGANKSTDVLELIHTNICGPFPTASWNGQQYFITFIDDYSRYGYLYLIHEKSQSLDVFKSYKAEVENQLNKRIKKVRSDRGGEYYGRYDGSGEQRP</sequence>
<dbReference type="GO" id="GO:0003676">
    <property type="term" value="F:nucleic acid binding"/>
    <property type="evidence" value="ECO:0007669"/>
    <property type="project" value="InterPro"/>
</dbReference>
<dbReference type="Proteomes" id="UP001165190">
    <property type="component" value="Unassembled WGS sequence"/>
</dbReference>
<keyword evidence="1" id="KW-0645">Protease</keyword>
<dbReference type="SUPFAM" id="SSF53098">
    <property type="entry name" value="Ribonuclease H-like"/>
    <property type="match status" value="1"/>
</dbReference>
<dbReference type="InterPro" id="IPR036397">
    <property type="entry name" value="RNaseH_sf"/>
</dbReference>
<keyword evidence="2" id="KW-0862">Zinc</keyword>
<dbReference type="InterPro" id="IPR036875">
    <property type="entry name" value="Znf_CCHC_sf"/>
</dbReference>
<dbReference type="SMART" id="SM00343">
    <property type="entry name" value="ZnF_C2HC"/>
    <property type="match status" value="1"/>
</dbReference>
<dbReference type="PANTHER" id="PTHR42648">
    <property type="entry name" value="TRANSPOSASE, PUTATIVE-RELATED"/>
    <property type="match status" value="1"/>
</dbReference>
<evidence type="ECO:0000256" key="1">
    <source>
        <dbReference type="ARBA" id="ARBA00022670"/>
    </source>
</evidence>
<dbReference type="InterPro" id="IPR025724">
    <property type="entry name" value="GAG-pre-integrase_dom"/>
</dbReference>
<dbReference type="InterPro" id="IPR054722">
    <property type="entry name" value="PolX-like_BBD"/>
</dbReference>
<keyword evidence="2" id="KW-0479">Metal-binding</keyword>
<feature type="domain" description="CCHC-type" evidence="4">
    <location>
        <begin position="228"/>
        <end position="243"/>
    </location>
</feature>
<evidence type="ECO:0000313" key="6">
    <source>
        <dbReference type="EMBL" id="GMI64645.1"/>
    </source>
</evidence>
<dbReference type="AlphaFoldDB" id="A0A9W7GVE1"/>
<protein>
    <recommendedName>
        <fullName evidence="8">Retrovirus-related Pol polyprotein from transposon TNT 1-94</fullName>
    </recommendedName>
</protein>
<dbReference type="Pfam" id="PF22936">
    <property type="entry name" value="Pol_BBD"/>
    <property type="match status" value="1"/>
</dbReference>
<accession>A0A9W7GVE1</accession>
<dbReference type="InterPro" id="IPR012337">
    <property type="entry name" value="RNaseH-like_sf"/>
</dbReference>
<dbReference type="InterPro" id="IPR001584">
    <property type="entry name" value="Integrase_cat-core"/>
</dbReference>
<evidence type="ECO:0000256" key="2">
    <source>
        <dbReference type="PROSITE-ProRule" id="PRU00047"/>
    </source>
</evidence>
<dbReference type="Gene3D" id="3.30.420.10">
    <property type="entry name" value="Ribonuclease H-like superfamily/Ribonuclease H"/>
    <property type="match status" value="1"/>
</dbReference>
<evidence type="ECO:0000259" key="4">
    <source>
        <dbReference type="PROSITE" id="PS50158"/>
    </source>
</evidence>
<dbReference type="PANTHER" id="PTHR42648:SF28">
    <property type="entry name" value="TRANSPOSON-ENCODED PROTEIN WITH RIBONUCLEASE H-LIKE AND RETROVIRUS ZINC FINGER-LIKE DOMAINS"/>
    <property type="match status" value="1"/>
</dbReference>
<dbReference type="EMBL" id="BSYR01000003">
    <property type="protein sequence ID" value="GMI64645.1"/>
    <property type="molecule type" value="Genomic_DNA"/>
</dbReference>
<keyword evidence="7" id="KW-1185">Reference proteome</keyword>
<dbReference type="SUPFAM" id="SSF57756">
    <property type="entry name" value="Retrovirus zinc finger-like domains"/>
    <property type="match status" value="1"/>
</dbReference>
<keyword evidence="2" id="KW-0863">Zinc-finger</keyword>